<dbReference type="EMBL" id="AZMM01015698">
    <property type="protein sequence ID" value="ETJ29777.1"/>
    <property type="molecule type" value="Genomic_DNA"/>
</dbReference>
<organism evidence="1">
    <name type="scientific">human gut metagenome</name>
    <dbReference type="NCBI Taxonomy" id="408170"/>
    <lineage>
        <taxon>unclassified sequences</taxon>
        <taxon>metagenomes</taxon>
        <taxon>organismal metagenomes</taxon>
    </lineage>
</organism>
<protein>
    <submittedName>
        <fullName evidence="1">LPXTG-motif cell wall anchor protein</fullName>
    </submittedName>
</protein>
<dbReference type="AlphaFoldDB" id="W1XHN6"/>
<gene>
    <name evidence="1" type="ORF">Q604_UNBC15698G0001</name>
</gene>
<accession>W1XHN6</accession>
<comment type="caution">
    <text evidence="1">The sequence shown here is derived from an EMBL/GenBank/DDBJ whole genome shotgun (WGS) entry which is preliminary data.</text>
</comment>
<name>W1XHN6_9ZZZZ</name>
<feature type="non-terminal residue" evidence="1">
    <location>
        <position position="84"/>
    </location>
</feature>
<proteinExistence type="predicted"/>
<feature type="non-terminal residue" evidence="1">
    <location>
        <position position="1"/>
    </location>
</feature>
<evidence type="ECO:0000313" key="1">
    <source>
        <dbReference type="EMBL" id="ETJ29777.1"/>
    </source>
</evidence>
<sequence>YSAKQFVTKAELKRLVYNTILNLMFNAFDDVEDNVNNEFLHASSMAGLFAPEAKTSYLGVGTSYKDDFWQVVNFLFVHDKALTN</sequence>
<reference evidence="1" key="1">
    <citation type="submission" date="2013-12" db="EMBL/GenBank/DDBJ databases">
        <title>A Varibaculum cambriense genome reconstructed from a premature infant gut community with otherwise low bacterial novelty that shifts toward anaerobic metabolism during the third week of life.</title>
        <authorList>
            <person name="Brown C.T."/>
            <person name="Sharon I."/>
            <person name="Thomas B.C."/>
            <person name="Castelle C.J."/>
            <person name="Morowitz M.J."/>
            <person name="Banfield J.F."/>
        </authorList>
    </citation>
    <scope>NUCLEOTIDE SEQUENCE</scope>
</reference>